<evidence type="ECO:0000313" key="3">
    <source>
        <dbReference type="Proteomes" id="UP000682733"/>
    </source>
</evidence>
<dbReference type="Proteomes" id="UP000682733">
    <property type="component" value="Unassembled WGS sequence"/>
</dbReference>
<gene>
    <name evidence="1" type="ORF">OVA965_LOCUS26487</name>
    <name evidence="2" type="ORF">TMI583_LOCUS27230</name>
</gene>
<evidence type="ECO:0000313" key="2">
    <source>
        <dbReference type="EMBL" id="CAF4062845.1"/>
    </source>
</evidence>
<comment type="caution">
    <text evidence="2">The sequence shown here is derived from an EMBL/GenBank/DDBJ whole genome shotgun (WGS) entry which is preliminary data.</text>
</comment>
<dbReference type="AlphaFoldDB" id="A0A8S2PRU8"/>
<name>A0A8S2PRU8_9BILA</name>
<organism evidence="2 3">
    <name type="scientific">Didymodactylos carnosus</name>
    <dbReference type="NCBI Taxonomy" id="1234261"/>
    <lineage>
        <taxon>Eukaryota</taxon>
        <taxon>Metazoa</taxon>
        <taxon>Spiralia</taxon>
        <taxon>Gnathifera</taxon>
        <taxon>Rotifera</taxon>
        <taxon>Eurotatoria</taxon>
        <taxon>Bdelloidea</taxon>
        <taxon>Philodinida</taxon>
        <taxon>Philodinidae</taxon>
        <taxon>Didymodactylos</taxon>
    </lineage>
</organism>
<dbReference type="EMBL" id="CAJNOK010017004">
    <property type="protein sequence ID" value="CAF1255783.1"/>
    <property type="molecule type" value="Genomic_DNA"/>
</dbReference>
<accession>A0A8S2PRU8</accession>
<proteinExistence type="predicted"/>
<sequence length="32" mass="3512">MSPYLGTLTEDGLDLKCVLPVVQDSDSRIQFA</sequence>
<reference evidence="2" key="1">
    <citation type="submission" date="2021-02" db="EMBL/GenBank/DDBJ databases">
        <authorList>
            <person name="Nowell W R."/>
        </authorList>
    </citation>
    <scope>NUCLEOTIDE SEQUENCE</scope>
</reference>
<protein>
    <submittedName>
        <fullName evidence="2">Uncharacterized protein</fullName>
    </submittedName>
</protein>
<feature type="non-terminal residue" evidence="2">
    <location>
        <position position="1"/>
    </location>
</feature>
<dbReference type="Proteomes" id="UP000677228">
    <property type="component" value="Unassembled WGS sequence"/>
</dbReference>
<dbReference type="EMBL" id="CAJOBA010038560">
    <property type="protein sequence ID" value="CAF4062845.1"/>
    <property type="molecule type" value="Genomic_DNA"/>
</dbReference>
<evidence type="ECO:0000313" key="1">
    <source>
        <dbReference type="EMBL" id="CAF1255783.1"/>
    </source>
</evidence>